<feature type="region of interest" description="Disordered" evidence="1">
    <location>
        <begin position="28"/>
        <end position="88"/>
    </location>
</feature>
<organism evidence="2 3">
    <name type="scientific">Colocasia esculenta</name>
    <name type="common">Wild taro</name>
    <name type="synonym">Arum esculentum</name>
    <dbReference type="NCBI Taxonomy" id="4460"/>
    <lineage>
        <taxon>Eukaryota</taxon>
        <taxon>Viridiplantae</taxon>
        <taxon>Streptophyta</taxon>
        <taxon>Embryophyta</taxon>
        <taxon>Tracheophyta</taxon>
        <taxon>Spermatophyta</taxon>
        <taxon>Magnoliopsida</taxon>
        <taxon>Liliopsida</taxon>
        <taxon>Araceae</taxon>
        <taxon>Aroideae</taxon>
        <taxon>Colocasieae</taxon>
        <taxon>Colocasia</taxon>
    </lineage>
</organism>
<name>A0A843WA02_COLES</name>
<feature type="compositionally biased region" description="Polar residues" evidence="1">
    <location>
        <begin position="73"/>
        <end position="82"/>
    </location>
</feature>
<gene>
    <name evidence="2" type="ORF">Taro_034423</name>
</gene>
<evidence type="ECO:0000313" key="2">
    <source>
        <dbReference type="EMBL" id="MQM01665.1"/>
    </source>
</evidence>
<reference evidence="2" key="1">
    <citation type="submission" date="2017-07" db="EMBL/GenBank/DDBJ databases">
        <title>Taro Niue Genome Assembly and Annotation.</title>
        <authorList>
            <person name="Atibalentja N."/>
            <person name="Keating K."/>
            <person name="Fields C.J."/>
        </authorList>
    </citation>
    <scope>NUCLEOTIDE SEQUENCE</scope>
    <source>
        <strain evidence="2">Niue_2</strain>
        <tissue evidence="2">Leaf</tissue>
    </source>
</reference>
<keyword evidence="3" id="KW-1185">Reference proteome</keyword>
<sequence>MCQCLLGHKESRKLRAQNEAKINEELLGRFSRRARRDNDDEPGSENSDPELTKIVERKHATRARGKTLVDSWSRGSTCTDPQRASPIDSYVLRKQSSTQPKIKQALRGVGVPAHAAESEHFQPMFDVVADARPGFKAPSR</sequence>
<evidence type="ECO:0000313" key="3">
    <source>
        <dbReference type="Proteomes" id="UP000652761"/>
    </source>
</evidence>
<proteinExistence type="predicted"/>
<dbReference type="EMBL" id="NMUH01002715">
    <property type="protein sequence ID" value="MQM01665.1"/>
    <property type="molecule type" value="Genomic_DNA"/>
</dbReference>
<comment type="caution">
    <text evidence="2">The sequence shown here is derived from an EMBL/GenBank/DDBJ whole genome shotgun (WGS) entry which is preliminary data.</text>
</comment>
<dbReference type="Proteomes" id="UP000652761">
    <property type="component" value="Unassembled WGS sequence"/>
</dbReference>
<protein>
    <submittedName>
        <fullName evidence="2">Uncharacterized protein</fullName>
    </submittedName>
</protein>
<dbReference type="AlphaFoldDB" id="A0A843WA02"/>
<evidence type="ECO:0000256" key="1">
    <source>
        <dbReference type="SAM" id="MobiDB-lite"/>
    </source>
</evidence>
<accession>A0A843WA02</accession>